<protein>
    <submittedName>
        <fullName evidence="1">Uncharacterized protein</fullName>
    </submittedName>
</protein>
<evidence type="ECO:0000313" key="1">
    <source>
        <dbReference type="EMBL" id="CAK9053623.1"/>
    </source>
</evidence>
<keyword evidence="2" id="KW-1185">Reference proteome</keyword>
<name>A0ABP0MQ70_9DINO</name>
<sequence>MNLMLHAYGVQGDASSFKYMSNADGTVSCDAFPGEKFDCVVSCTGYKGTPRLLPHCINATTPISDTHMHQAHMTGCSLHSFMDDEEKVASWNALASHRFEYQWHQRYAHVRQWCSKHAPDVMFEVRMPSSKQSGTCRCAPPGIP</sequence>
<proteinExistence type="predicted"/>
<dbReference type="Proteomes" id="UP001642484">
    <property type="component" value="Unassembled WGS sequence"/>
</dbReference>
<accession>A0ABP0MQ70</accession>
<dbReference type="GO" id="GO:0004497">
    <property type="term" value="F:monooxygenase activity"/>
    <property type="evidence" value="ECO:0007669"/>
    <property type="project" value="UniProtKB-KW"/>
</dbReference>
<reference evidence="1 2" key="1">
    <citation type="submission" date="2024-02" db="EMBL/GenBank/DDBJ databases">
        <authorList>
            <person name="Chen Y."/>
            <person name="Shah S."/>
            <person name="Dougan E. K."/>
            <person name="Thang M."/>
            <person name="Chan C."/>
        </authorList>
    </citation>
    <scope>NUCLEOTIDE SEQUENCE [LARGE SCALE GENOMIC DNA]</scope>
</reference>
<dbReference type="EMBL" id="CAXAMN010019047">
    <property type="protein sequence ID" value="CAK9053623.1"/>
    <property type="molecule type" value="Genomic_DNA"/>
</dbReference>
<gene>
    <name evidence="1" type="ORF">CCMP2556_LOCUS26933</name>
</gene>
<organism evidence="1 2">
    <name type="scientific">Durusdinium trenchii</name>
    <dbReference type="NCBI Taxonomy" id="1381693"/>
    <lineage>
        <taxon>Eukaryota</taxon>
        <taxon>Sar</taxon>
        <taxon>Alveolata</taxon>
        <taxon>Dinophyceae</taxon>
        <taxon>Suessiales</taxon>
        <taxon>Symbiodiniaceae</taxon>
        <taxon>Durusdinium</taxon>
    </lineage>
</organism>
<evidence type="ECO:0000313" key="2">
    <source>
        <dbReference type="Proteomes" id="UP001642484"/>
    </source>
</evidence>
<comment type="caution">
    <text evidence="1">The sequence shown here is derived from an EMBL/GenBank/DDBJ whole genome shotgun (WGS) entry which is preliminary data.</text>
</comment>